<evidence type="ECO:0000313" key="7">
    <source>
        <dbReference type="Proteomes" id="UP000504618"/>
    </source>
</evidence>
<reference evidence="8" key="1">
    <citation type="submission" date="2025-08" db="UniProtKB">
        <authorList>
            <consortium name="RefSeq"/>
        </authorList>
    </citation>
    <scope>IDENTIFICATION</scope>
    <source>
        <tissue evidence="8">Whole body</tissue>
    </source>
</reference>
<feature type="compositionally biased region" description="Basic and acidic residues" evidence="5">
    <location>
        <begin position="134"/>
        <end position="152"/>
    </location>
</feature>
<feature type="non-terminal residue" evidence="8">
    <location>
        <position position="536"/>
    </location>
</feature>
<dbReference type="PANTHER" id="PTHR34396">
    <property type="entry name" value="OS03G0264950 PROTEIN-RELATED"/>
    <property type="match status" value="1"/>
</dbReference>
<feature type="domain" description="BED-type" evidence="6">
    <location>
        <begin position="277"/>
        <end position="330"/>
    </location>
</feature>
<gene>
    <name evidence="8" type="primary">LOC112454075</name>
</gene>
<feature type="compositionally biased region" description="Low complexity" evidence="5">
    <location>
        <begin position="61"/>
        <end position="73"/>
    </location>
</feature>
<keyword evidence="7" id="KW-1185">Reference proteome</keyword>
<evidence type="ECO:0000256" key="5">
    <source>
        <dbReference type="SAM" id="MobiDB-lite"/>
    </source>
</evidence>
<feature type="region of interest" description="Disordered" evidence="5">
    <location>
        <begin position="1"/>
        <end position="74"/>
    </location>
</feature>
<sequence length="536" mass="60881">MSVANDSSGTPSKILIDKDLQSTTQEKEAADEVPSQFKSPAEIRGYSKTLQTRGSRKLNGTSSSSSSSSTSSSGRLIQIIDKLERLLDPNVVSPRKRILRELERVSLDDQASKRHQYGTRKRRQQGSSKILTDSPEKKSLVEKKKKQEEKENKIRKRKPKKRRKRSKFWNYFNDLKPSLAKCTTCKKEIKISRPSNRIAIFRTHLKKHGIFLDNDIHTLSDELKQYYSEFPGYKAKCNNCGETVSFLNNIANLRRHLKIHSTIIQSRDEMITITSRKRRSKFWNYFKDLKPLLLKCRTCKKEIKVSNPGNRITIMRVHLFKKHGISLDDDTLTLPDDLKQYYSELPGYKAKCNNCGETVSFLTHHIGDLRKHLRRHSTKILSRDEPSTSSLANNSVDPSADRQSQDTSDLFIQSFKEATEKTGALDKPSTLSSTAYIMDPSTGKCIPLRQSQEQVPSGLPVQSFKETAENTGVLDEPSTSSSTDYVMDPSAEHQSGEPSDLPIQSFEQMTEGTSALHSDWFYYTMPSASSSTCYVK</sequence>
<evidence type="ECO:0000256" key="3">
    <source>
        <dbReference type="ARBA" id="ARBA00022833"/>
    </source>
</evidence>
<evidence type="ECO:0000256" key="4">
    <source>
        <dbReference type="PROSITE-ProRule" id="PRU00027"/>
    </source>
</evidence>
<dbReference type="InterPro" id="IPR053031">
    <property type="entry name" value="Cuticle_assoc_protein"/>
</dbReference>
<dbReference type="InterPro" id="IPR013087">
    <property type="entry name" value="Znf_C2H2_type"/>
</dbReference>
<feature type="region of interest" description="Disordered" evidence="5">
    <location>
        <begin position="468"/>
        <end position="509"/>
    </location>
</feature>
<dbReference type="AlphaFoldDB" id="A0A6J1PMY7"/>
<name>A0A6J1PMY7_9HYME</name>
<dbReference type="GO" id="GO:0005634">
    <property type="term" value="C:nucleus"/>
    <property type="evidence" value="ECO:0007669"/>
    <property type="project" value="TreeGrafter"/>
</dbReference>
<evidence type="ECO:0000313" key="8">
    <source>
        <dbReference type="RefSeq" id="XP_024871042.1"/>
    </source>
</evidence>
<dbReference type="GeneID" id="112454075"/>
<proteinExistence type="predicted"/>
<feature type="domain" description="BED-type" evidence="6">
    <location>
        <begin position="163"/>
        <end position="215"/>
    </location>
</feature>
<dbReference type="Proteomes" id="UP000504618">
    <property type="component" value="Unplaced"/>
</dbReference>
<dbReference type="GO" id="GO:0008270">
    <property type="term" value="F:zinc ion binding"/>
    <property type="evidence" value="ECO:0007669"/>
    <property type="project" value="UniProtKB-KW"/>
</dbReference>
<dbReference type="OrthoDB" id="2328924at2759"/>
<evidence type="ECO:0000256" key="1">
    <source>
        <dbReference type="ARBA" id="ARBA00022723"/>
    </source>
</evidence>
<feature type="compositionally biased region" description="Polar residues" evidence="5">
    <location>
        <begin position="387"/>
        <end position="398"/>
    </location>
</feature>
<feature type="compositionally biased region" description="Basic residues" evidence="5">
    <location>
        <begin position="113"/>
        <end position="124"/>
    </location>
</feature>
<feature type="region of interest" description="Disordered" evidence="5">
    <location>
        <begin position="108"/>
        <end position="164"/>
    </location>
</feature>
<evidence type="ECO:0000259" key="6">
    <source>
        <dbReference type="PROSITE" id="PS50808"/>
    </source>
</evidence>
<dbReference type="GO" id="GO:1990837">
    <property type="term" value="F:sequence-specific double-stranded DNA binding"/>
    <property type="evidence" value="ECO:0007669"/>
    <property type="project" value="TreeGrafter"/>
</dbReference>
<dbReference type="RefSeq" id="XP_024871042.1">
    <property type="nucleotide sequence ID" value="XM_025015274.1"/>
</dbReference>
<feature type="region of interest" description="Disordered" evidence="5">
    <location>
        <begin position="379"/>
        <end position="406"/>
    </location>
</feature>
<dbReference type="PROSITE" id="PS50808">
    <property type="entry name" value="ZF_BED"/>
    <property type="match status" value="2"/>
</dbReference>
<keyword evidence="3" id="KW-0862">Zinc</keyword>
<protein>
    <submittedName>
        <fullName evidence="8">Uncharacterized protein LOC112454075</fullName>
    </submittedName>
</protein>
<organism evidence="7 8">
    <name type="scientific">Temnothorax curvispinosus</name>
    <dbReference type="NCBI Taxonomy" id="300111"/>
    <lineage>
        <taxon>Eukaryota</taxon>
        <taxon>Metazoa</taxon>
        <taxon>Ecdysozoa</taxon>
        <taxon>Arthropoda</taxon>
        <taxon>Hexapoda</taxon>
        <taxon>Insecta</taxon>
        <taxon>Pterygota</taxon>
        <taxon>Neoptera</taxon>
        <taxon>Endopterygota</taxon>
        <taxon>Hymenoptera</taxon>
        <taxon>Apocrita</taxon>
        <taxon>Aculeata</taxon>
        <taxon>Formicoidea</taxon>
        <taxon>Formicidae</taxon>
        <taxon>Myrmicinae</taxon>
        <taxon>Temnothorax</taxon>
    </lineage>
</organism>
<feature type="compositionally biased region" description="Basic and acidic residues" evidence="5">
    <location>
        <begin position="15"/>
        <end position="30"/>
    </location>
</feature>
<dbReference type="InterPro" id="IPR003656">
    <property type="entry name" value="Znf_BED"/>
</dbReference>
<keyword evidence="2 4" id="KW-0863">Zinc-finger</keyword>
<dbReference type="Pfam" id="PF02892">
    <property type="entry name" value="zf-BED"/>
    <property type="match status" value="3"/>
</dbReference>
<dbReference type="SMART" id="SM00355">
    <property type="entry name" value="ZnF_C2H2"/>
    <property type="match status" value="3"/>
</dbReference>
<feature type="compositionally biased region" description="Basic residues" evidence="5">
    <location>
        <begin position="153"/>
        <end position="164"/>
    </location>
</feature>
<dbReference type="PANTHER" id="PTHR34396:SF27">
    <property type="entry name" value="OS08G0208700 PROTEIN"/>
    <property type="match status" value="1"/>
</dbReference>
<dbReference type="GO" id="GO:0006357">
    <property type="term" value="P:regulation of transcription by RNA polymerase II"/>
    <property type="evidence" value="ECO:0007669"/>
    <property type="project" value="TreeGrafter"/>
</dbReference>
<keyword evidence="1" id="KW-0479">Metal-binding</keyword>
<accession>A0A6J1PMY7</accession>
<feature type="compositionally biased region" description="Polar residues" evidence="5">
    <location>
        <begin position="1"/>
        <end position="11"/>
    </location>
</feature>
<dbReference type="SMART" id="SM00614">
    <property type="entry name" value="ZnF_BED"/>
    <property type="match status" value="3"/>
</dbReference>
<evidence type="ECO:0000256" key="2">
    <source>
        <dbReference type="ARBA" id="ARBA00022771"/>
    </source>
</evidence>